<dbReference type="AlphaFoldDB" id="A0A480AU22"/>
<dbReference type="Gene3D" id="3.40.710.10">
    <property type="entry name" value="DD-peptidase/beta-lactamase superfamily"/>
    <property type="match status" value="1"/>
</dbReference>
<dbReference type="InterPro" id="IPR012338">
    <property type="entry name" value="Beta-lactam/transpept-like"/>
</dbReference>
<evidence type="ECO:0000313" key="3">
    <source>
        <dbReference type="Proteomes" id="UP000301751"/>
    </source>
</evidence>
<gene>
    <name evidence="2" type="ORF">AQPW35_35270</name>
</gene>
<dbReference type="InterPro" id="IPR050789">
    <property type="entry name" value="Diverse_Enzym_Activities"/>
</dbReference>
<comment type="caution">
    <text evidence="2">The sequence shown here is derived from an EMBL/GenBank/DDBJ whole genome shotgun (WGS) entry which is preliminary data.</text>
</comment>
<dbReference type="PANTHER" id="PTHR43283:SF3">
    <property type="entry name" value="BETA-LACTAMASE FAMILY PROTEIN (AFU_ORTHOLOGUE AFUA_5G07500)"/>
    <property type="match status" value="1"/>
</dbReference>
<evidence type="ECO:0000313" key="2">
    <source>
        <dbReference type="EMBL" id="GCL64446.1"/>
    </source>
</evidence>
<feature type="domain" description="Beta-lactamase-related" evidence="1">
    <location>
        <begin position="14"/>
        <end position="373"/>
    </location>
</feature>
<dbReference type="Proteomes" id="UP000301751">
    <property type="component" value="Unassembled WGS sequence"/>
</dbReference>
<dbReference type="EMBL" id="BJCL01000009">
    <property type="protein sequence ID" value="GCL64446.1"/>
    <property type="molecule type" value="Genomic_DNA"/>
</dbReference>
<dbReference type="Pfam" id="PF00144">
    <property type="entry name" value="Beta-lactamase"/>
    <property type="match status" value="1"/>
</dbReference>
<dbReference type="PANTHER" id="PTHR43283">
    <property type="entry name" value="BETA-LACTAMASE-RELATED"/>
    <property type="match status" value="1"/>
</dbReference>
<evidence type="ECO:0000259" key="1">
    <source>
        <dbReference type="Pfam" id="PF00144"/>
    </source>
</evidence>
<proteinExistence type="predicted"/>
<accession>A0A480AU22</accession>
<dbReference type="SUPFAM" id="SSF56601">
    <property type="entry name" value="beta-lactamase/transpeptidase-like"/>
    <property type="match status" value="1"/>
</dbReference>
<name>A0A480AU22_9BURK</name>
<organism evidence="2 3">
    <name type="scientific">Pseudaquabacterium pictum</name>
    <dbReference type="NCBI Taxonomy" id="2315236"/>
    <lineage>
        <taxon>Bacteria</taxon>
        <taxon>Pseudomonadati</taxon>
        <taxon>Pseudomonadota</taxon>
        <taxon>Betaproteobacteria</taxon>
        <taxon>Burkholderiales</taxon>
        <taxon>Sphaerotilaceae</taxon>
        <taxon>Pseudaquabacterium</taxon>
    </lineage>
</organism>
<reference evidence="3" key="1">
    <citation type="submission" date="2019-03" db="EMBL/GenBank/DDBJ databases">
        <title>Aquabacterium pictum sp.nov., the first bacteriochlorophyll a-containing freshwater bacterium in the genus Aquabacterium of the class Betaproteobacteria.</title>
        <authorList>
            <person name="Hirose S."/>
            <person name="Tank M."/>
            <person name="Hara E."/>
            <person name="Tamaki H."/>
            <person name="Takaichi S."/>
            <person name="Haruta S."/>
            <person name="Hanada S."/>
        </authorList>
    </citation>
    <scope>NUCLEOTIDE SEQUENCE [LARGE SCALE GENOMIC DNA]</scope>
    <source>
        <strain evidence="3">W35</strain>
    </source>
</reference>
<dbReference type="InterPro" id="IPR001466">
    <property type="entry name" value="Beta-lactam-related"/>
</dbReference>
<protein>
    <submittedName>
        <fullName evidence="2">Penicillin-binding protein</fullName>
    </submittedName>
</protein>
<keyword evidence="3" id="KW-1185">Reference proteome</keyword>
<dbReference type="RefSeq" id="WP_174246127.1">
    <property type="nucleotide sequence ID" value="NZ_BJCL01000009.1"/>
</dbReference>
<sequence length="394" mass="42222">MSGISGAFAAAHAVLQAEVDAGRLAGVSCATMRHGELIDSFCTGFADREAGVAMRPDTIHRAFSNTKLFTTVLVLMLAERGHWQLDDAVKRWIPGFGALRVLRPGATTLDDTEPLRSDITIRQLVTHTSGLAHGVFDPDGLLYKAYFATGVRGYQTTLAEQMDLLVQLPLSSQPGTQWEYALGIDVLARLCEIATGLSFEAALQQHICGPLGLVDTGFVLRPDQVPRLAALYKGDLLDPMKPGLERLDTTPWPEAYLKPVPRQSGAGGLVSTQADMLALLRALMPGQPSPLLQPATLAAMAVDQLPGAQCVNFPVPGPIPSLGFGLGGAVVRRASSLEPPGAVGELQWGGLAGTHWFINPVNGLAGVVMCQRHFGFWHPFWFAYKRQLYAAAGH</sequence>